<reference evidence="1 2" key="1">
    <citation type="submission" date="2019-09" db="EMBL/GenBank/DDBJ databases">
        <authorList>
            <person name="Depoorter E."/>
        </authorList>
    </citation>
    <scope>NUCLEOTIDE SEQUENCE [LARGE SCALE GENOMIC DNA]</scope>
    <source>
        <strain evidence="1">R-39750</strain>
    </source>
</reference>
<dbReference type="AlphaFoldDB" id="A0A6P2W7P5"/>
<proteinExistence type="predicted"/>
<accession>A0A6P2W7P5</accession>
<gene>
    <name evidence="1" type="ORF">BLA39750_02107</name>
</gene>
<protein>
    <submittedName>
        <fullName evidence="1">Uncharacterized protein</fullName>
    </submittedName>
</protein>
<name>A0A6P2W7P5_BURL3</name>
<organism evidence="1 2">
    <name type="scientific">Burkholderia lata (strain ATCC 17760 / DSM 23089 / LMG 22485 / NCIMB 9086 / R18194 / 383)</name>
    <dbReference type="NCBI Taxonomy" id="482957"/>
    <lineage>
        <taxon>Bacteria</taxon>
        <taxon>Pseudomonadati</taxon>
        <taxon>Pseudomonadota</taxon>
        <taxon>Betaproteobacteria</taxon>
        <taxon>Burkholderiales</taxon>
        <taxon>Burkholderiaceae</taxon>
        <taxon>Burkholderia</taxon>
        <taxon>Burkholderia cepacia complex</taxon>
    </lineage>
</organism>
<dbReference type="EMBL" id="CABVQN010000008">
    <property type="protein sequence ID" value="VWC94171.1"/>
    <property type="molecule type" value="Genomic_DNA"/>
</dbReference>
<sequence length="61" mass="6762">MRCGPALYVVPARPAVETKKPVSNLMLTGFFISAMPRRRKARYDPAVSCRDTLGATPVQRL</sequence>
<dbReference type="Proteomes" id="UP000494110">
    <property type="component" value="Unassembled WGS sequence"/>
</dbReference>
<evidence type="ECO:0000313" key="1">
    <source>
        <dbReference type="EMBL" id="VWC94171.1"/>
    </source>
</evidence>
<evidence type="ECO:0000313" key="2">
    <source>
        <dbReference type="Proteomes" id="UP000494110"/>
    </source>
</evidence>